<dbReference type="SMART" id="SM00347">
    <property type="entry name" value="HTH_MARR"/>
    <property type="match status" value="1"/>
</dbReference>
<evidence type="ECO:0000259" key="1">
    <source>
        <dbReference type="PROSITE" id="PS50995"/>
    </source>
</evidence>
<dbReference type="InterPro" id="IPR000835">
    <property type="entry name" value="HTH_MarR-typ"/>
</dbReference>
<accession>A0ABX0Y6Y6</accession>
<dbReference type="InterPro" id="IPR036388">
    <property type="entry name" value="WH-like_DNA-bd_sf"/>
</dbReference>
<comment type="caution">
    <text evidence="2">The sequence shown here is derived from an EMBL/GenBank/DDBJ whole genome shotgun (WGS) entry which is preliminary data.</text>
</comment>
<reference evidence="2 3" key="1">
    <citation type="submission" date="2020-03" db="EMBL/GenBank/DDBJ databases">
        <title>WGS of the type strain of Planosporangium spp.</title>
        <authorList>
            <person name="Thawai C."/>
        </authorList>
    </citation>
    <scope>NUCLEOTIDE SEQUENCE [LARGE SCALE GENOMIC DNA]</scope>
    <source>
        <strain evidence="2 3">TBRC 5610</strain>
    </source>
</reference>
<dbReference type="Pfam" id="PF01047">
    <property type="entry name" value="MarR"/>
    <property type="match status" value="1"/>
</dbReference>
<evidence type="ECO:0000313" key="2">
    <source>
        <dbReference type="EMBL" id="NJC73788.1"/>
    </source>
</evidence>
<keyword evidence="3" id="KW-1185">Reference proteome</keyword>
<dbReference type="PANTHER" id="PTHR39515:SF2">
    <property type="entry name" value="HTH-TYPE TRANSCRIPTIONAL REGULATOR RV0880"/>
    <property type="match status" value="1"/>
</dbReference>
<dbReference type="PANTHER" id="PTHR39515">
    <property type="entry name" value="CONSERVED PROTEIN"/>
    <property type="match status" value="1"/>
</dbReference>
<dbReference type="PROSITE" id="PS50995">
    <property type="entry name" value="HTH_MARR_2"/>
    <property type="match status" value="1"/>
</dbReference>
<gene>
    <name evidence="2" type="ORF">HC031_29345</name>
</gene>
<sequence>MAETGIDSTDPADPGEVAGLDELDRLDRTQLAISFERVFTLVRRLNPQGDISLTAASTLRTLERHGPYRLSELAATEGVTQPAMTQLVSRLEKAGLAQRCADPADGRVVVVRIADAGRELLLARRAARAEKLYELLSALPPADRAAIVAALPALDRLADLLPS</sequence>
<dbReference type="RefSeq" id="WP_167928695.1">
    <property type="nucleotide sequence ID" value="NZ_JAATVY010000037.1"/>
</dbReference>
<organism evidence="2 3">
    <name type="scientific">Planosporangium thailandense</name>
    <dbReference type="NCBI Taxonomy" id="765197"/>
    <lineage>
        <taxon>Bacteria</taxon>
        <taxon>Bacillati</taxon>
        <taxon>Actinomycetota</taxon>
        <taxon>Actinomycetes</taxon>
        <taxon>Micromonosporales</taxon>
        <taxon>Micromonosporaceae</taxon>
        <taxon>Planosporangium</taxon>
    </lineage>
</organism>
<dbReference type="InterPro" id="IPR052526">
    <property type="entry name" value="HTH-type_Bedaq_tolerance"/>
</dbReference>
<dbReference type="Proteomes" id="UP000722989">
    <property type="component" value="Unassembled WGS sequence"/>
</dbReference>
<dbReference type="Gene3D" id="1.10.10.10">
    <property type="entry name" value="Winged helix-like DNA-binding domain superfamily/Winged helix DNA-binding domain"/>
    <property type="match status" value="1"/>
</dbReference>
<name>A0ABX0Y6Y6_9ACTN</name>
<proteinExistence type="predicted"/>
<dbReference type="EMBL" id="JAATVY010000037">
    <property type="protein sequence ID" value="NJC73788.1"/>
    <property type="molecule type" value="Genomic_DNA"/>
</dbReference>
<evidence type="ECO:0000313" key="3">
    <source>
        <dbReference type="Proteomes" id="UP000722989"/>
    </source>
</evidence>
<dbReference type="InterPro" id="IPR036390">
    <property type="entry name" value="WH_DNA-bd_sf"/>
</dbReference>
<feature type="domain" description="HTH marR-type" evidence="1">
    <location>
        <begin position="28"/>
        <end position="156"/>
    </location>
</feature>
<protein>
    <submittedName>
        <fullName evidence="2">MarR family transcriptional regulator</fullName>
    </submittedName>
</protein>
<dbReference type="SUPFAM" id="SSF46785">
    <property type="entry name" value="Winged helix' DNA-binding domain"/>
    <property type="match status" value="1"/>
</dbReference>